<proteinExistence type="predicted"/>
<dbReference type="InterPro" id="IPR026444">
    <property type="entry name" value="Secre_tail"/>
</dbReference>
<dbReference type="EMBL" id="JTDW01000004">
    <property type="protein sequence ID" value="KJD35993.1"/>
    <property type="molecule type" value="Genomic_DNA"/>
</dbReference>
<evidence type="ECO:0000256" key="2">
    <source>
        <dbReference type="SAM" id="SignalP"/>
    </source>
</evidence>
<keyword evidence="6" id="KW-1185">Reference proteome</keyword>
<protein>
    <submittedName>
        <fullName evidence="5">Uncharacterized protein</fullName>
    </submittedName>
</protein>
<gene>
    <name evidence="5" type="ORF">PW52_05070</name>
</gene>
<dbReference type="AlphaFoldDB" id="A0A0D7WBC7"/>
<evidence type="ECO:0000259" key="4">
    <source>
        <dbReference type="Pfam" id="PF26376"/>
    </source>
</evidence>
<dbReference type="STRING" id="1435349.PW52_05070"/>
<dbReference type="OrthoDB" id="6395291at2"/>
<accession>A0A0D7WBC7</accession>
<evidence type="ECO:0000313" key="5">
    <source>
        <dbReference type="EMBL" id="KJD35993.1"/>
    </source>
</evidence>
<comment type="caution">
    <text evidence="5">The sequence shown here is derived from an EMBL/GenBank/DDBJ whole genome shotgun (WGS) entry which is preliminary data.</text>
</comment>
<name>A0A0D7WBC7_9FLAO</name>
<dbReference type="InterPro" id="IPR058589">
    <property type="entry name" value="Mef1"/>
</dbReference>
<reference evidence="5 6" key="1">
    <citation type="submission" date="2014-11" db="EMBL/GenBank/DDBJ databases">
        <title>Tamlana sedimentorum sp. nov., isolated from shallow sand sediments of the Sea of Japan.</title>
        <authorList>
            <person name="Romanenko L.A."/>
        </authorList>
    </citation>
    <scope>NUCLEOTIDE SEQUENCE [LARGE SCALE GENOMIC DNA]</scope>
    <source>
        <strain evidence="5 6">JCM 19808</strain>
    </source>
</reference>
<keyword evidence="1 2" id="KW-0732">Signal</keyword>
<feature type="domain" description="Endo-alpha(1,4)-fucoidanase Mef1" evidence="4">
    <location>
        <begin position="22"/>
        <end position="390"/>
    </location>
</feature>
<dbReference type="Pfam" id="PF26376">
    <property type="entry name" value="Mef1"/>
    <property type="match status" value="1"/>
</dbReference>
<evidence type="ECO:0000256" key="1">
    <source>
        <dbReference type="ARBA" id="ARBA00022729"/>
    </source>
</evidence>
<dbReference type="Proteomes" id="UP000032578">
    <property type="component" value="Unassembled WGS sequence"/>
</dbReference>
<feature type="chain" id="PRO_5002325510" evidence="2">
    <location>
        <begin position="22"/>
        <end position="730"/>
    </location>
</feature>
<evidence type="ECO:0000313" key="6">
    <source>
        <dbReference type="Proteomes" id="UP000032578"/>
    </source>
</evidence>
<dbReference type="PATRIC" id="fig|1435349.4.peg.1964"/>
<sequence length="730" mass="79993">MKKILLSTLFALAFLGIKANAQESLEGSWGVRLIVSGGSKLDSNADDDDWVAGAQEIVNELPSAGHVITNFTHPAHGYHFTLRTNANVDIANEIHQDFVPSLENEQIILDVINVLKNGGKKVILYIATDGPSARGGTPDNATYEAAWANYYNSTFGGDEGAAWRNLARGFAERFKGLADGYWLDHTGSCPGGIVNFIAMLKDVDPTLLITGNGVEENVTDFDDYFEYPDGTVMQVDVDGPNDTDPTNYRIKTFNTFSPYLEFTSGHPTPLAQGAPPNSWAYEEFTFPEIIAQTTYFNPDTDLVKHAWMPMRQRWTNSSYPLLFEIEQAYRFVRTLTDGNCAITWGNTQTDGKITPEEMDIMKAIDSRLRMSPMPDYVPYSRPEGAILVGESTNNRYQLIFADQLPDKELGDSDMPTGALASSGLPVTTTSSDTSVATIVNNQIHIVGIGTTTITHTQAGNSVYDAAVDVTRTLTVVEELNAITAQVIVTSGGGEQTFAINEALEPNIVSGLLGVFSSNETYTQLRGTNTVLNNISGKLEFYVQTDSGNKTGNIAFDFRTVAGTQATVTVTVEGLTPQVYNVVNTNTDILVNSGGVYDQYRLDFTNTVDFSNTPTKVSIEVNDLDHGSATIVTAARFYNFHYTNQEELSNNSFVKNDTSYIVIPNPVKDSFVIGGDFNEKFEMLEVFNISGKLIKSFKNQTNFDISDLTSGLYFATVKTANQITVVKLIKE</sequence>
<dbReference type="RefSeq" id="WP_044631854.1">
    <property type="nucleotide sequence ID" value="NZ_JTDW01000004.1"/>
</dbReference>
<dbReference type="Pfam" id="PF18962">
    <property type="entry name" value="Por_Secre_tail"/>
    <property type="match status" value="1"/>
</dbReference>
<feature type="signal peptide" evidence="2">
    <location>
        <begin position="1"/>
        <end position="21"/>
    </location>
</feature>
<feature type="domain" description="Secretion system C-terminal sorting" evidence="3">
    <location>
        <begin position="662"/>
        <end position="728"/>
    </location>
</feature>
<evidence type="ECO:0000259" key="3">
    <source>
        <dbReference type="Pfam" id="PF18962"/>
    </source>
</evidence>
<organism evidence="5 6">
    <name type="scientific">Neotamlana sedimentorum</name>
    <dbReference type="NCBI Taxonomy" id="1435349"/>
    <lineage>
        <taxon>Bacteria</taxon>
        <taxon>Pseudomonadati</taxon>
        <taxon>Bacteroidota</taxon>
        <taxon>Flavobacteriia</taxon>
        <taxon>Flavobacteriales</taxon>
        <taxon>Flavobacteriaceae</taxon>
        <taxon>Neotamlana</taxon>
    </lineage>
</organism>
<dbReference type="NCBIfam" id="TIGR04183">
    <property type="entry name" value="Por_Secre_tail"/>
    <property type="match status" value="1"/>
</dbReference>